<accession>A0A2U3LBL3</accession>
<evidence type="ECO:0000313" key="2">
    <source>
        <dbReference type="EMBL" id="SPF49291.1"/>
    </source>
</evidence>
<evidence type="ECO:0000259" key="1">
    <source>
        <dbReference type="PROSITE" id="PS50943"/>
    </source>
</evidence>
<dbReference type="Gene3D" id="1.10.260.40">
    <property type="entry name" value="lambda repressor-like DNA-binding domains"/>
    <property type="match status" value="1"/>
</dbReference>
<gene>
    <name evidence="2" type="ORF">SBF1_4410004</name>
</gene>
<dbReference type="AlphaFoldDB" id="A0A2U3LBL3"/>
<dbReference type="EMBL" id="OMOF01000381">
    <property type="protein sequence ID" value="SPF49291.1"/>
    <property type="molecule type" value="Genomic_DNA"/>
</dbReference>
<dbReference type="PROSITE" id="PS50943">
    <property type="entry name" value="HTH_CROC1"/>
    <property type="match status" value="1"/>
</dbReference>
<proteinExistence type="predicted"/>
<dbReference type="InterPro" id="IPR010982">
    <property type="entry name" value="Lambda_DNA-bd_dom_sf"/>
</dbReference>
<dbReference type="GO" id="GO:0003677">
    <property type="term" value="F:DNA binding"/>
    <property type="evidence" value="ECO:0007669"/>
    <property type="project" value="InterPro"/>
</dbReference>
<reference evidence="3" key="1">
    <citation type="submission" date="2018-02" db="EMBL/GenBank/DDBJ databases">
        <authorList>
            <person name="Hausmann B."/>
        </authorList>
    </citation>
    <scope>NUCLEOTIDE SEQUENCE [LARGE SCALE GENOMIC DNA]</scope>
    <source>
        <strain evidence="3">Peat soil MAG SbF1</strain>
    </source>
</reference>
<name>A0A2U3LBL3_9FIRM</name>
<sequence length="84" mass="9820">MTTLSNLMQSLEWYKRLEVLRITSGWSQSEAANECGTNQKVYWLWEKGLSYPRNNSRIAIAKAFKVPVYEIFGRQFDKEAATRL</sequence>
<organism evidence="2 3">
    <name type="scientific">Candidatus Desulfosporosinus infrequens</name>
    <dbReference type="NCBI Taxonomy" id="2043169"/>
    <lineage>
        <taxon>Bacteria</taxon>
        <taxon>Bacillati</taxon>
        <taxon>Bacillota</taxon>
        <taxon>Clostridia</taxon>
        <taxon>Eubacteriales</taxon>
        <taxon>Desulfitobacteriaceae</taxon>
        <taxon>Desulfosporosinus</taxon>
    </lineage>
</organism>
<evidence type="ECO:0000313" key="3">
    <source>
        <dbReference type="Proteomes" id="UP000238916"/>
    </source>
</evidence>
<dbReference type="SUPFAM" id="SSF47413">
    <property type="entry name" value="lambda repressor-like DNA-binding domains"/>
    <property type="match status" value="1"/>
</dbReference>
<protein>
    <submittedName>
        <fullName evidence="2">Putative transcriptional regulator</fullName>
    </submittedName>
</protein>
<dbReference type="Proteomes" id="UP000238916">
    <property type="component" value="Unassembled WGS sequence"/>
</dbReference>
<feature type="domain" description="HTH cro/C1-type" evidence="1">
    <location>
        <begin position="17"/>
        <end position="71"/>
    </location>
</feature>
<dbReference type="CDD" id="cd00093">
    <property type="entry name" value="HTH_XRE"/>
    <property type="match status" value="1"/>
</dbReference>
<dbReference type="InterPro" id="IPR001387">
    <property type="entry name" value="Cro/C1-type_HTH"/>
</dbReference>